<name>A0A8T0GN12_CERPU</name>
<protein>
    <submittedName>
        <fullName evidence="1">Uncharacterized protein</fullName>
    </submittedName>
</protein>
<dbReference type="AlphaFoldDB" id="A0A8T0GN12"/>
<comment type="caution">
    <text evidence="1">The sequence shown here is derived from an EMBL/GenBank/DDBJ whole genome shotgun (WGS) entry which is preliminary data.</text>
</comment>
<keyword evidence="2" id="KW-1185">Reference proteome</keyword>
<gene>
    <name evidence="1" type="ORF">KC19_10G026900</name>
</gene>
<dbReference type="EMBL" id="CM026431">
    <property type="protein sequence ID" value="KAG0558422.1"/>
    <property type="molecule type" value="Genomic_DNA"/>
</dbReference>
<evidence type="ECO:0000313" key="2">
    <source>
        <dbReference type="Proteomes" id="UP000822688"/>
    </source>
</evidence>
<reference evidence="1" key="1">
    <citation type="submission" date="2020-06" db="EMBL/GenBank/DDBJ databases">
        <title>WGS assembly of Ceratodon purpureus strain R40.</title>
        <authorList>
            <person name="Carey S.B."/>
            <person name="Jenkins J."/>
            <person name="Shu S."/>
            <person name="Lovell J.T."/>
            <person name="Sreedasyam A."/>
            <person name="Maumus F."/>
            <person name="Tiley G.P."/>
            <person name="Fernandez-Pozo N."/>
            <person name="Barry K."/>
            <person name="Chen C."/>
            <person name="Wang M."/>
            <person name="Lipzen A."/>
            <person name="Daum C."/>
            <person name="Saski C.A."/>
            <person name="Payton A.C."/>
            <person name="Mcbreen J.C."/>
            <person name="Conrad R.E."/>
            <person name="Kollar L.M."/>
            <person name="Olsson S."/>
            <person name="Huttunen S."/>
            <person name="Landis J.B."/>
            <person name="Wickett N.J."/>
            <person name="Johnson M.G."/>
            <person name="Rensing S.A."/>
            <person name="Grimwood J."/>
            <person name="Schmutz J."/>
            <person name="Mcdaniel S.F."/>
        </authorList>
    </citation>
    <scope>NUCLEOTIDE SEQUENCE</scope>
    <source>
        <strain evidence="1">R40</strain>
    </source>
</reference>
<proteinExistence type="predicted"/>
<accession>A0A8T0GN12</accession>
<sequence length="71" mass="8081">MPRLYMLTPASSNSVRRCKTQGCMCYRSCYCCIHTSPAIAPNSEFQHRICYSLQTSAPHYKGKWSGITGWD</sequence>
<evidence type="ECO:0000313" key="1">
    <source>
        <dbReference type="EMBL" id="KAG0558422.1"/>
    </source>
</evidence>
<dbReference type="Proteomes" id="UP000822688">
    <property type="component" value="Chromosome 10"/>
</dbReference>
<organism evidence="1 2">
    <name type="scientific">Ceratodon purpureus</name>
    <name type="common">Fire moss</name>
    <name type="synonym">Dicranum purpureum</name>
    <dbReference type="NCBI Taxonomy" id="3225"/>
    <lineage>
        <taxon>Eukaryota</taxon>
        <taxon>Viridiplantae</taxon>
        <taxon>Streptophyta</taxon>
        <taxon>Embryophyta</taxon>
        <taxon>Bryophyta</taxon>
        <taxon>Bryophytina</taxon>
        <taxon>Bryopsida</taxon>
        <taxon>Dicranidae</taxon>
        <taxon>Pseudoditrichales</taxon>
        <taxon>Ditrichaceae</taxon>
        <taxon>Ceratodon</taxon>
    </lineage>
</organism>